<gene>
    <name evidence="7" type="ORF">Bxe_C0909</name>
</gene>
<dbReference type="CDD" id="cd17316">
    <property type="entry name" value="MFS_SV2_like"/>
    <property type="match status" value="1"/>
</dbReference>
<feature type="transmembrane region" description="Helical" evidence="5">
    <location>
        <begin position="303"/>
        <end position="324"/>
    </location>
</feature>
<dbReference type="GO" id="GO:0005886">
    <property type="term" value="C:plasma membrane"/>
    <property type="evidence" value="ECO:0007669"/>
    <property type="project" value="TreeGrafter"/>
</dbReference>
<dbReference type="Gene3D" id="1.20.1250.20">
    <property type="entry name" value="MFS general substrate transporter like domains"/>
    <property type="match status" value="1"/>
</dbReference>
<feature type="transmembrane region" description="Helical" evidence="5">
    <location>
        <begin position="331"/>
        <end position="350"/>
    </location>
</feature>
<feature type="transmembrane region" description="Helical" evidence="5">
    <location>
        <begin position="356"/>
        <end position="379"/>
    </location>
</feature>
<dbReference type="InterPro" id="IPR005828">
    <property type="entry name" value="MFS_sugar_transport-like"/>
</dbReference>
<keyword evidence="4 5" id="KW-0472">Membrane</keyword>
<feature type="transmembrane region" description="Helical" evidence="5">
    <location>
        <begin position="96"/>
        <end position="118"/>
    </location>
</feature>
<proteinExistence type="predicted"/>
<protein>
    <submittedName>
        <fullName evidence="7">Major facilitator superfamily (MFS) transporter</fullName>
    </submittedName>
</protein>
<name>Q13GK5_PARXL</name>
<sequence length="455" mass="49091">MMDQATYSSAGFIAARLDRLPNSGWHILVRCVVGATVFFDAFDALSIALVLPVLSTRWHLTSMSIGILIASGYVGQAIGALLFGSVAERIGRIKTISLTIVIFAFASLASAFAPNYAWLCAMRVIGGIGLGGEGPAALAYISEIAPVERRGAFILSFQFMYAAGFVAASLMGAWIVPRFGWQSIFIVGSLPIILLPVLRRLCPESPRWFASRGRLEESDAALWEIEKRVSKNGKVTLSDVAPTAGPVLNRDSSVRELFSPVYRKRTINLWILWAATYFVVYGMTNWLPTLLKTVYHLPLQETLNIALLSATLGLCGNIACVALIDRIGPKHWFIGAFAGAAALFSLWLAMGDGKLVPFLILGLAAFVLSVTVSFGLFLYTAEIYPTRMRGIGAGFASFWLRVASVLAPMVIGYLLPRHGISGVFAVFAGVSAIGFLASLIGMIKTKGLRLEDIAP</sequence>
<keyword evidence="3 5" id="KW-1133">Transmembrane helix</keyword>
<dbReference type="InterPro" id="IPR020846">
    <property type="entry name" value="MFS_dom"/>
</dbReference>
<feature type="transmembrane region" description="Helical" evidence="5">
    <location>
        <begin position="27"/>
        <end position="51"/>
    </location>
</feature>
<dbReference type="OrthoDB" id="9787026at2"/>
<accession>Q13GK5</accession>
<evidence type="ECO:0000313" key="7">
    <source>
        <dbReference type="EMBL" id="ABE36784.1"/>
    </source>
</evidence>
<keyword evidence="8" id="KW-1185">Reference proteome</keyword>
<feature type="transmembrane region" description="Helical" evidence="5">
    <location>
        <begin position="153"/>
        <end position="175"/>
    </location>
</feature>
<dbReference type="Pfam" id="PF00083">
    <property type="entry name" value="Sugar_tr"/>
    <property type="match status" value="1"/>
</dbReference>
<dbReference type="SUPFAM" id="SSF103473">
    <property type="entry name" value="MFS general substrate transporter"/>
    <property type="match status" value="1"/>
</dbReference>
<dbReference type="KEGG" id="bxe:Bxe_C0909"/>
<dbReference type="RefSeq" id="WP_011494031.1">
    <property type="nucleotide sequence ID" value="NC_007953.1"/>
</dbReference>
<feature type="transmembrane region" description="Helical" evidence="5">
    <location>
        <begin position="420"/>
        <end position="443"/>
    </location>
</feature>
<keyword evidence="2 5" id="KW-0812">Transmembrane</keyword>
<feature type="transmembrane region" description="Helical" evidence="5">
    <location>
        <begin position="391"/>
        <end position="414"/>
    </location>
</feature>
<feature type="transmembrane region" description="Helical" evidence="5">
    <location>
        <begin position="181"/>
        <end position="198"/>
    </location>
</feature>
<dbReference type="PANTHER" id="PTHR23508:SF10">
    <property type="entry name" value="CARBOXYLIC ACID TRANSPORTER PROTEIN HOMOLOG"/>
    <property type="match status" value="1"/>
</dbReference>
<comment type="subcellular location">
    <subcellularLocation>
        <location evidence="1">Membrane</location>
        <topology evidence="1">Multi-pass membrane protein</topology>
    </subcellularLocation>
</comment>
<dbReference type="PANTHER" id="PTHR23508">
    <property type="entry name" value="CARBOXYLIC ACID TRANSPORTER PROTEIN HOMOLOG"/>
    <property type="match status" value="1"/>
</dbReference>
<dbReference type="GO" id="GO:0046943">
    <property type="term" value="F:carboxylic acid transmembrane transporter activity"/>
    <property type="evidence" value="ECO:0007669"/>
    <property type="project" value="TreeGrafter"/>
</dbReference>
<organism evidence="7 8">
    <name type="scientific">Paraburkholderia xenovorans (strain LB400)</name>
    <dbReference type="NCBI Taxonomy" id="266265"/>
    <lineage>
        <taxon>Bacteria</taxon>
        <taxon>Pseudomonadati</taxon>
        <taxon>Pseudomonadota</taxon>
        <taxon>Betaproteobacteria</taxon>
        <taxon>Burkholderiales</taxon>
        <taxon>Burkholderiaceae</taxon>
        <taxon>Paraburkholderia</taxon>
    </lineage>
</organism>
<feature type="transmembrane region" description="Helical" evidence="5">
    <location>
        <begin position="63"/>
        <end position="84"/>
    </location>
</feature>
<evidence type="ECO:0000313" key="8">
    <source>
        <dbReference type="Proteomes" id="UP000001817"/>
    </source>
</evidence>
<evidence type="ECO:0000256" key="3">
    <source>
        <dbReference type="ARBA" id="ARBA00022989"/>
    </source>
</evidence>
<feature type="transmembrane region" description="Helical" evidence="5">
    <location>
        <begin position="267"/>
        <end position="283"/>
    </location>
</feature>
<dbReference type="EMBL" id="CP000272">
    <property type="protein sequence ID" value="ABE36784.1"/>
    <property type="molecule type" value="Genomic_DNA"/>
</dbReference>
<evidence type="ECO:0000259" key="6">
    <source>
        <dbReference type="PROSITE" id="PS50850"/>
    </source>
</evidence>
<dbReference type="Proteomes" id="UP000001817">
    <property type="component" value="Chromosome 3"/>
</dbReference>
<evidence type="ECO:0000256" key="1">
    <source>
        <dbReference type="ARBA" id="ARBA00004141"/>
    </source>
</evidence>
<dbReference type="STRING" id="266265.Bxe_C0909"/>
<dbReference type="PROSITE" id="PS00217">
    <property type="entry name" value="SUGAR_TRANSPORT_2"/>
    <property type="match status" value="1"/>
</dbReference>
<feature type="domain" description="Major facilitator superfamily (MFS) profile" evidence="6">
    <location>
        <begin position="29"/>
        <end position="446"/>
    </location>
</feature>
<dbReference type="InterPro" id="IPR005829">
    <property type="entry name" value="Sugar_transporter_CS"/>
</dbReference>
<dbReference type="eggNOG" id="COG0477">
    <property type="taxonomic scope" value="Bacteria"/>
</dbReference>
<reference evidence="7 8" key="1">
    <citation type="journal article" date="2006" name="Proc. Natl. Acad. Sci. U.S.A.">
        <title>Burkholderia xenovorans LB400 harbors a multi-replicon, 9.73-Mbp genome shaped for versatility.</title>
        <authorList>
            <person name="Chain P.S."/>
            <person name="Denef V.J."/>
            <person name="Konstantinidis K.T."/>
            <person name="Vergez L.M."/>
            <person name="Agullo L."/>
            <person name="Reyes V.L."/>
            <person name="Hauser L."/>
            <person name="Cordova M."/>
            <person name="Gomez L."/>
            <person name="Gonzalez M."/>
            <person name="Land M."/>
            <person name="Lao V."/>
            <person name="Larimer F."/>
            <person name="LiPuma J.J."/>
            <person name="Mahenthiralingam E."/>
            <person name="Malfatti S.A."/>
            <person name="Marx C.J."/>
            <person name="Parnell J.J."/>
            <person name="Ramette A."/>
            <person name="Richardson P."/>
            <person name="Seeger M."/>
            <person name="Smith D."/>
            <person name="Spilker T."/>
            <person name="Sul W.J."/>
            <person name="Tsoi T.V."/>
            <person name="Ulrich L.E."/>
            <person name="Zhulin I.B."/>
            <person name="Tiedje J.M."/>
        </authorList>
    </citation>
    <scope>NUCLEOTIDE SEQUENCE [LARGE SCALE GENOMIC DNA]</scope>
    <source>
        <strain evidence="7 8">LB400</strain>
    </source>
</reference>
<feature type="transmembrane region" description="Helical" evidence="5">
    <location>
        <begin position="124"/>
        <end position="141"/>
    </location>
</feature>
<dbReference type="AlphaFoldDB" id="Q13GK5"/>
<evidence type="ECO:0000256" key="5">
    <source>
        <dbReference type="SAM" id="Phobius"/>
    </source>
</evidence>
<evidence type="ECO:0000256" key="2">
    <source>
        <dbReference type="ARBA" id="ARBA00022692"/>
    </source>
</evidence>
<dbReference type="InterPro" id="IPR036259">
    <property type="entry name" value="MFS_trans_sf"/>
</dbReference>
<dbReference type="PATRIC" id="fig|266265.5.peg.8675"/>
<dbReference type="PROSITE" id="PS50850">
    <property type="entry name" value="MFS"/>
    <property type="match status" value="1"/>
</dbReference>
<evidence type="ECO:0000256" key="4">
    <source>
        <dbReference type="ARBA" id="ARBA00023136"/>
    </source>
</evidence>